<organism evidence="1 2">
    <name type="scientific">Lacinutrix neustonica</name>
    <dbReference type="NCBI Taxonomy" id="2980107"/>
    <lineage>
        <taxon>Bacteria</taxon>
        <taxon>Pseudomonadati</taxon>
        <taxon>Bacteroidota</taxon>
        <taxon>Flavobacteriia</taxon>
        <taxon>Flavobacteriales</taxon>
        <taxon>Flavobacteriaceae</taxon>
        <taxon>Lacinutrix</taxon>
    </lineage>
</organism>
<dbReference type="EMBL" id="CP113088">
    <property type="protein sequence ID" value="WAC03838.1"/>
    <property type="molecule type" value="Genomic_DNA"/>
</dbReference>
<dbReference type="AlphaFoldDB" id="A0A9E8MY47"/>
<gene>
    <name evidence="1" type="ORF">N7U66_10740</name>
</gene>
<name>A0A9E8MY47_9FLAO</name>
<protein>
    <submittedName>
        <fullName evidence="1">Alpha-ketoglutarate decarboxylase</fullName>
    </submittedName>
</protein>
<dbReference type="Proteomes" id="UP001164705">
    <property type="component" value="Chromosome"/>
</dbReference>
<sequence length="179" mass="20066">MKDRPTKVLKNILFSVFTLIFITLAHSQGDSSKAENNFWQQVRFGGGIGLSIGNAVFSATLAPSAVYDFNRQFSLGVGLNGTYYRQKNAFKSTILGGSVISLFNPIQEIQLSGEFEQNHVSQNFDAVAFQDDSYWVPALFVGMGYRVQQATIGLRYDVLYDNDKSVYATPWAPFIRVYF</sequence>
<dbReference type="KEGG" id="lnu:N7U66_10740"/>
<keyword evidence="2" id="KW-1185">Reference proteome</keyword>
<proteinExistence type="predicted"/>
<dbReference type="RefSeq" id="WP_267678476.1">
    <property type="nucleotide sequence ID" value="NZ_CP113088.1"/>
</dbReference>
<accession>A0A9E8MY47</accession>
<reference evidence="1" key="1">
    <citation type="submission" date="2022-11" db="EMBL/GenBank/DDBJ databases">
        <title>Lacinutrix neustonica HL-RS19T sp. nov., isolated from the surface microlayer sample of brackish Lake Shihwa.</title>
        <authorList>
            <person name="Choi J.Y."/>
            <person name="Hwang C.Y."/>
        </authorList>
    </citation>
    <scope>NUCLEOTIDE SEQUENCE</scope>
    <source>
        <strain evidence="1">HL-RS19</strain>
    </source>
</reference>
<evidence type="ECO:0000313" key="1">
    <source>
        <dbReference type="EMBL" id="WAC03838.1"/>
    </source>
</evidence>
<evidence type="ECO:0000313" key="2">
    <source>
        <dbReference type="Proteomes" id="UP001164705"/>
    </source>
</evidence>